<keyword evidence="2" id="KW-1133">Transmembrane helix</keyword>
<sequence length="627" mass="72748">MLKKIWYFLTFKTYGSNLLDSDGAKHLSAIAVIVSLAALSEGFAWGHFGSSFTPDNPILGRAALGIFVFLLFWFFDRTMITQDMMGEEHAKVLEGEEYDSKEKKNTFIFLVQLIKKNKSIFIFAIRLVIVVVSLRITAPFLTQLVFKADIEKEIQVQYQDSIEKAKEETLGKIEQKISEQENHVREINEKLQQELSGKRGTGYGKGVVAQSIEAELAAASAEFEQLKEQLANTKTRLDNAIIQDDTKTLESFGIFIVKDSPLFRANSIQKLKTQPAFQNIEWGVNGFLILLGVILILSKLLQPYSLKMYYSSRLQEAWRNYKEGNYDDYLLENEKSTRIPTDPMPQTFEKIAIHYAQTKNQRLKDDAEHKEKIKQAALQAELEQQKLKESEKAYDEHHAKELQNSSYEFKVTGEKKERVGNALDQTRDYKQRLMQEKHLDKQLLEDRKNQVEQELFEVKRIYESQYEDAMARQKRMENEQSKLLELQQIANEREQKDKSNVENVKSFIAVQDAIEDQKQKIKNMQDNHLTFERDMNIHKEKVDNLESELGRIIVQTQAINEEIARLDENIAVLEWDKIKFFTDIAKNSPTIYAKGDDIELGCMIKKIKENNGVYEFTHFNNNSKTNR</sequence>
<dbReference type="InterPro" id="IPR025519">
    <property type="entry name" value="DUF4407"/>
</dbReference>
<dbReference type="Proteomes" id="UP000023795">
    <property type="component" value="Unassembled WGS sequence"/>
</dbReference>
<feature type="coiled-coil region" evidence="1">
    <location>
        <begin position="370"/>
        <end position="400"/>
    </location>
</feature>
<dbReference type="eggNOG" id="COG1196">
    <property type="taxonomic scope" value="Bacteria"/>
</dbReference>
<evidence type="ECO:0000313" key="3">
    <source>
        <dbReference type="EMBL" id="ELA08060.1"/>
    </source>
</evidence>
<dbReference type="Pfam" id="PF14362">
    <property type="entry name" value="DUF4407"/>
    <property type="match status" value="1"/>
</dbReference>
<organism evidence="3 4">
    <name type="scientific">Moraxella macacae 0408225</name>
    <dbReference type="NCBI Taxonomy" id="1230338"/>
    <lineage>
        <taxon>Bacteria</taxon>
        <taxon>Pseudomonadati</taxon>
        <taxon>Pseudomonadota</taxon>
        <taxon>Gammaproteobacteria</taxon>
        <taxon>Moraxellales</taxon>
        <taxon>Moraxellaceae</taxon>
        <taxon>Moraxella</taxon>
    </lineage>
</organism>
<feature type="coiled-coil region" evidence="1">
    <location>
        <begin position="434"/>
        <end position="548"/>
    </location>
</feature>
<keyword evidence="4" id="KW-1185">Reference proteome</keyword>
<dbReference type="EMBL" id="ANIN01000002">
    <property type="protein sequence ID" value="ELA08060.1"/>
    <property type="molecule type" value="Genomic_DNA"/>
</dbReference>
<dbReference type="OrthoDB" id="6646009at2"/>
<evidence type="ECO:0008006" key="5">
    <source>
        <dbReference type="Google" id="ProtNLM"/>
    </source>
</evidence>
<dbReference type="PATRIC" id="fig|1230338.3.peg.1243"/>
<evidence type="ECO:0000313" key="4">
    <source>
        <dbReference type="Proteomes" id="UP000023795"/>
    </source>
</evidence>
<keyword evidence="1" id="KW-0175">Coiled coil</keyword>
<keyword evidence="2" id="KW-0472">Membrane</keyword>
<reference evidence="3 4" key="1">
    <citation type="journal article" date="2013" name="Genome Announc.">
        <title>Genome Sequence of Moraxella macacae 0408225, a Novel Bacterial Species Isolated from a Cynomolgus Macaque with Epistaxis.</title>
        <authorList>
            <person name="Ladner J.T."/>
            <person name="Whitehouse C.A."/>
            <person name="Koroleva G.I."/>
            <person name="Palacios G.F."/>
        </authorList>
    </citation>
    <scope>NUCLEOTIDE SEQUENCE [LARGE SCALE GENOMIC DNA]</scope>
    <source>
        <strain evidence="3 4">0408225</strain>
    </source>
</reference>
<accession>L2F5B1</accession>
<name>L2F5B1_9GAMM</name>
<feature type="coiled-coil region" evidence="1">
    <location>
        <begin position="170"/>
        <end position="243"/>
    </location>
</feature>
<feature type="transmembrane region" description="Helical" evidence="2">
    <location>
        <begin position="120"/>
        <end position="141"/>
    </location>
</feature>
<feature type="transmembrane region" description="Helical" evidence="2">
    <location>
        <begin position="27"/>
        <end position="46"/>
    </location>
</feature>
<feature type="transmembrane region" description="Helical" evidence="2">
    <location>
        <begin position="58"/>
        <end position="75"/>
    </location>
</feature>
<proteinExistence type="predicted"/>
<dbReference type="AlphaFoldDB" id="L2F5B1"/>
<keyword evidence="2" id="KW-0812">Transmembrane</keyword>
<evidence type="ECO:0000256" key="2">
    <source>
        <dbReference type="SAM" id="Phobius"/>
    </source>
</evidence>
<dbReference type="RefSeq" id="WP_009501572.1">
    <property type="nucleotide sequence ID" value="NZ_ANIN01000002.1"/>
</dbReference>
<dbReference type="STRING" id="1230338.MOMA_05851"/>
<gene>
    <name evidence="3" type="ORF">MOMA_05851</name>
</gene>
<evidence type="ECO:0000256" key="1">
    <source>
        <dbReference type="SAM" id="Coils"/>
    </source>
</evidence>
<comment type="caution">
    <text evidence="3">The sequence shown here is derived from an EMBL/GenBank/DDBJ whole genome shotgun (WGS) entry which is preliminary data.</text>
</comment>
<protein>
    <recommendedName>
        <fullName evidence="5">DUF4407 domain-containing protein</fullName>
    </recommendedName>
</protein>